<dbReference type="CDD" id="cd14744">
    <property type="entry name" value="PAAR_CT_2"/>
    <property type="match status" value="1"/>
</dbReference>
<gene>
    <name evidence="1" type="ORF">AWB74_01796</name>
</gene>
<name>A0A158HGK1_9BURK</name>
<organism evidence="1 2">
    <name type="scientific">Caballeronia arvi</name>
    <dbReference type="NCBI Taxonomy" id="1777135"/>
    <lineage>
        <taxon>Bacteria</taxon>
        <taxon>Pseudomonadati</taxon>
        <taxon>Pseudomonadota</taxon>
        <taxon>Betaproteobacteria</taxon>
        <taxon>Burkholderiales</taxon>
        <taxon>Burkholderiaceae</taxon>
        <taxon>Caballeronia</taxon>
    </lineage>
</organism>
<protein>
    <submittedName>
        <fullName evidence="1">Bacteriophage GP29 protein</fullName>
    </submittedName>
</protein>
<accession>A0A158HGK1</accession>
<keyword evidence="2" id="KW-1185">Reference proteome</keyword>
<sequence>MRRAAARDGDSTTTAGRVFASGSRISDKGRRIVLDGNDATCGQCAGLFKIRGSGRSIFNAARNVVVDQDEVLCPCGNNRVIVGVNPGIWLKSEQGAPRTGAASLFQETEKSADAGDGKKCVRWFLVRDSESREPLSNQRFIAYASGVRQSGLTDAQGYARVETDGVETVRLHVVFSSPRRDLHPVEGA</sequence>
<comment type="caution">
    <text evidence="1">The sequence shown here is derived from an EMBL/GenBank/DDBJ whole genome shotgun (WGS) entry which is preliminary data.</text>
</comment>
<dbReference type="EMBL" id="FCOM02000005">
    <property type="protein sequence ID" value="SAL43257.1"/>
    <property type="molecule type" value="Genomic_DNA"/>
</dbReference>
<dbReference type="AlphaFoldDB" id="A0A158HGK1"/>
<proteinExistence type="predicted"/>
<reference evidence="1" key="1">
    <citation type="submission" date="2016-01" db="EMBL/GenBank/DDBJ databases">
        <authorList>
            <person name="Peeters C."/>
        </authorList>
    </citation>
    <scope>NUCLEOTIDE SEQUENCE [LARGE SCALE GENOMIC DNA]</scope>
    <source>
        <strain evidence="1">LMG 29317</strain>
    </source>
</reference>
<evidence type="ECO:0000313" key="1">
    <source>
        <dbReference type="EMBL" id="SAL43257.1"/>
    </source>
</evidence>
<dbReference type="Proteomes" id="UP000055019">
    <property type="component" value="Unassembled WGS sequence"/>
</dbReference>
<evidence type="ECO:0000313" key="2">
    <source>
        <dbReference type="Proteomes" id="UP000055019"/>
    </source>
</evidence>